<dbReference type="GO" id="GO:0005886">
    <property type="term" value="C:plasma membrane"/>
    <property type="evidence" value="ECO:0007669"/>
    <property type="project" value="UniProtKB-SubCell"/>
</dbReference>
<feature type="transmembrane region" description="Helical" evidence="11">
    <location>
        <begin position="312"/>
        <end position="330"/>
    </location>
</feature>
<dbReference type="EMBL" id="CP020809">
    <property type="protein sequence ID" value="ART73035.1"/>
    <property type="molecule type" value="Genomic_DNA"/>
</dbReference>
<feature type="transmembrane region" description="Helical" evidence="11">
    <location>
        <begin position="376"/>
        <end position="398"/>
    </location>
</feature>
<proteinExistence type="inferred from homology"/>
<dbReference type="Pfam" id="PF07690">
    <property type="entry name" value="MFS_1"/>
    <property type="match status" value="1"/>
</dbReference>
<feature type="transmembrane region" description="Helical" evidence="11">
    <location>
        <begin position="404"/>
        <end position="423"/>
    </location>
</feature>
<keyword evidence="5 11" id="KW-0812">Transmembrane</keyword>
<feature type="transmembrane region" description="Helical" evidence="11">
    <location>
        <begin position="282"/>
        <end position="300"/>
    </location>
</feature>
<dbReference type="OrthoDB" id="8953821at2"/>
<keyword evidence="7 11" id="KW-1133">Transmembrane helix</keyword>
<feature type="transmembrane region" description="Helical" evidence="11">
    <location>
        <begin position="123"/>
        <end position="148"/>
    </location>
</feature>
<feature type="transmembrane region" description="Helical" evidence="11">
    <location>
        <begin position="21"/>
        <end position="46"/>
    </location>
</feature>
<dbReference type="InterPro" id="IPR036259">
    <property type="entry name" value="MFS_trans_sf"/>
</dbReference>
<protein>
    <recommendedName>
        <fullName evidence="10">Putative proline/betaine transporter</fullName>
    </recommendedName>
</protein>
<dbReference type="Gene3D" id="1.20.1250.20">
    <property type="entry name" value="MFS general substrate transporter like domains"/>
    <property type="match status" value="2"/>
</dbReference>
<evidence type="ECO:0000256" key="5">
    <source>
        <dbReference type="ARBA" id="ARBA00022692"/>
    </source>
</evidence>
<dbReference type="Proteomes" id="UP000195331">
    <property type="component" value="Chromosome"/>
</dbReference>
<dbReference type="InterPro" id="IPR020846">
    <property type="entry name" value="MFS_dom"/>
</dbReference>
<evidence type="ECO:0000256" key="7">
    <source>
        <dbReference type="ARBA" id="ARBA00022989"/>
    </source>
</evidence>
<reference evidence="13 14" key="1">
    <citation type="submission" date="2017-04" db="EMBL/GenBank/DDBJ databases">
        <title>Whole Genome Sequence of 1,4-Dioxane Degrading Bacterium Mycobacterium dioxanotrophicus PH-06.</title>
        <authorList>
            <person name="He Y."/>
        </authorList>
    </citation>
    <scope>NUCLEOTIDE SEQUENCE [LARGE SCALE GENOMIC DNA]</scope>
    <source>
        <strain evidence="13 14">PH-06</strain>
    </source>
</reference>
<feature type="transmembrane region" description="Helical" evidence="11">
    <location>
        <begin position="192"/>
        <end position="211"/>
    </location>
</feature>
<sequence>MDETLGNQRHGITRKTPMHAALASLAGTVVEWYDFFIYSTAAALVFGHLFFPKASPTAGLMASFATFAVGYLARPLGGVIFGHFGDRIGRKRTLIVTLSMMGGATFLIGVLPTYTAIGVWAPALLVVLRFIQGLGLGGEWGGAVLLAVEHAPSGKRGLNGSFPQIGAPVGLLLATGTFALLGGLPEDQFTAWGWRVPFLFSVVLILLGLLIRTRIAETPSFQRVKEEDQVARMPIVEVLRTQKREVLQALGMRWAENISFYVFATLLISYATKEVGVSRTTALVAVTVAGAFGIVALPFFAGLSDKVGRRSVYIGGAIGVAAVIFPFFWLVQTGHPALLCVAAVLMATPWAAMYGPQAGFFAEMFSARHRYSGMSLGSQLASTFAGGPTPLIATALMAAASGSPWPVCVYVIATAAVTLYAAASTRETYRDDNGFSGVRSSVHARNT</sequence>
<dbReference type="KEGG" id="mdx:BTO20_34775"/>
<organism evidence="13 14">
    <name type="scientific">Mycobacterium dioxanotrophicus</name>
    <dbReference type="NCBI Taxonomy" id="482462"/>
    <lineage>
        <taxon>Bacteria</taxon>
        <taxon>Bacillati</taxon>
        <taxon>Actinomycetota</taxon>
        <taxon>Actinomycetes</taxon>
        <taxon>Mycobacteriales</taxon>
        <taxon>Mycobacteriaceae</taxon>
        <taxon>Mycobacterium</taxon>
    </lineage>
</organism>
<keyword evidence="14" id="KW-1185">Reference proteome</keyword>
<evidence type="ECO:0000313" key="14">
    <source>
        <dbReference type="Proteomes" id="UP000195331"/>
    </source>
</evidence>
<keyword evidence="8 11" id="KW-0472">Membrane</keyword>
<comment type="function">
    <text evidence="9">May be a proton symporter involved in the uptake of osmolytes such as proline and glycine betaine.</text>
</comment>
<evidence type="ECO:0000256" key="4">
    <source>
        <dbReference type="ARBA" id="ARBA00022475"/>
    </source>
</evidence>
<dbReference type="InterPro" id="IPR011701">
    <property type="entry name" value="MFS"/>
</dbReference>
<dbReference type="FunFam" id="1.20.1250.20:FF:000001">
    <property type="entry name" value="Dicarboxylate MFS transporter"/>
    <property type="match status" value="1"/>
</dbReference>
<comment type="similarity">
    <text evidence="2">Belongs to the major facilitator superfamily. Metabolite:H+ Symporter (MHS) family (TC 2.A.1.6) family.</text>
</comment>
<evidence type="ECO:0000256" key="3">
    <source>
        <dbReference type="ARBA" id="ARBA00022448"/>
    </source>
</evidence>
<feature type="transmembrane region" description="Helical" evidence="11">
    <location>
        <begin position="94"/>
        <end position="117"/>
    </location>
</feature>
<dbReference type="CDD" id="cd17369">
    <property type="entry name" value="MFS_ShiA_like"/>
    <property type="match status" value="1"/>
</dbReference>
<evidence type="ECO:0000259" key="12">
    <source>
        <dbReference type="PROSITE" id="PS50850"/>
    </source>
</evidence>
<feature type="domain" description="Major facilitator superfamily (MFS) profile" evidence="12">
    <location>
        <begin position="20"/>
        <end position="426"/>
    </location>
</feature>
<evidence type="ECO:0000256" key="2">
    <source>
        <dbReference type="ARBA" id="ARBA00008240"/>
    </source>
</evidence>
<dbReference type="InterPro" id="IPR005829">
    <property type="entry name" value="Sugar_transporter_CS"/>
</dbReference>
<keyword evidence="3" id="KW-0813">Transport</keyword>
<feature type="transmembrane region" description="Helical" evidence="11">
    <location>
        <begin position="250"/>
        <end position="270"/>
    </location>
</feature>
<comment type="subcellular location">
    <subcellularLocation>
        <location evidence="1">Cell membrane</location>
        <topology evidence="1">Multi-pass membrane protein</topology>
    </subcellularLocation>
</comment>
<dbReference type="PROSITE" id="PS00217">
    <property type="entry name" value="SUGAR_TRANSPORT_2"/>
    <property type="match status" value="1"/>
</dbReference>
<keyword evidence="4" id="KW-1003">Cell membrane</keyword>
<evidence type="ECO:0000256" key="11">
    <source>
        <dbReference type="SAM" id="Phobius"/>
    </source>
</evidence>
<dbReference type="GO" id="GO:0015293">
    <property type="term" value="F:symporter activity"/>
    <property type="evidence" value="ECO:0007669"/>
    <property type="project" value="UniProtKB-KW"/>
</dbReference>
<accession>A0A1Y0CDK1</accession>
<dbReference type="PANTHER" id="PTHR43045:SF1">
    <property type="entry name" value="SHIKIMATE TRANSPORTER"/>
    <property type="match status" value="1"/>
</dbReference>
<dbReference type="AlphaFoldDB" id="A0A1Y0CDK1"/>
<feature type="transmembrane region" description="Helical" evidence="11">
    <location>
        <begin position="58"/>
        <end position="82"/>
    </location>
</feature>
<evidence type="ECO:0000256" key="10">
    <source>
        <dbReference type="ARBA" id="ARBA00039918"/>
    </source>
</evidence>
<evidence type="ECO:0000256" key="9">
    <source>
        <dbReference type="ARBA" id="ARBA00037295"/>
    </source>
</evidence>
<feature type="transmembrane region" description="Helical" evidence="11">
    <location>
        <begin position="160"/>
        <end position="180"/>
    </location>
</feature>
<name>A0A1Y0CDK1_9MYCO</name>
<keyword evidence="6" id="KW-0769">Symport</keyword>
<evidence type="ECO:0000256" key="1">
    <source>
        <dbReference type="ARBA" id="ARBA00004651"/>
    </source>
</evidence>
<evidence type="ECO:0000256" key="8">
    <source>
        <dbReference type="ARBA" id="ARBA00023136"/>
    </source>
</evidence>
<evidence type="ECO:0000313" key="13">
    <source>
        <dbReference type="EMBL" id="ART73035.1"/>
    </source>
</evidence>
<dbReference type="InterPro" id="IPR005828">
    <property type="entry name" value="MFS_sugar_transport-like"/>
</dbReference>
<feature type="transmembrane region" description="Helical" evidence="11">
    <location>
        <begin position="336"/>
        <end position="355"/>
    </location>
</feature>
<dbReference type="SUPFAM" id="SSF103473">
    <property type="entry name" value="MFS general substrate transporter"/>
    <property type="match status" value="1"/>
</dbReference>
<evidence type="ECO:0000256" key="6">
    <source>
        <dbReference type="ARBA" id="ARBA00022847"/>
    </source>
</evidence>
<dbReference type="RefSeq" id="WP_087080864.1">
    <property type="nucleotide sequence ID" value="NZ_CP020809.1"/>
</dbReference>
<dbReference type="PROSITE" id="PS50850">
    <property type="entry name" value="MFS"/>
    <property type="match status" value="1"/>
</dbReference>
<dbReference type="Pfam" id="PF00083">
    <property type="entry name" value="Sugar_tr"/>
    <property type="match status" value="1"/>
</dbReference>
<dbReference type="PANTHER" id="PTHR43045">
    <property type="entry name" value="SHIKIMATE TRANSPORTER"/>
    <property type="match status" value="1"/>
</dbReference>
<gene>
    <name evidence="13" type="ORF">BTO20_34775</name>
</gene>